<evidence type="ECO:0000313" key="8">
    <source>
        <dbReference type="EMBL" id="TYK08817.1"/>
    </source>
</evidence>
<keyword evidence="3" id="KW-0808">Transferase</keyword>
<evidence type="ECO:0000256" key="4">
    <source>
        <dbReference type="ARBA" id="ARBA00022723"/>
    </source>
</evidence>
<dbReference type="GO" id="GO:0003872">
    <property type="term" value="F:6-phosphofructokinase activity"/>
    <property type="evidence" value="ECO:0007669"/>
    <property type="project" value="InterPro"/>
</dbReference>
<dbReference type="UniPathway" id="UPA00109">
    <property type="reaction ID" value="UER00182"/>
</dbReference>
<keyword evidence="6" id="KW-0460">Magnesium</keyword>
<dbReference type="InterPro" id="IPR022953">
    <property type="entry name" value="ATP_PFK"/>
</dbReference>
<dbReference type="EMBL" id="SSTD01012249">
    <property type="protein sequence ID" value="TYK08817.1"/>
    <property type="molecule type" value="Genomic_DNA"/>
</dbReference>
<dbReference type="InterPro" id="IPR000023">
    <property type="entry name" value="Phosphofructokinase_dom"/>
</dbReference>
<feature type="domain" description="Phosphofructokinase" evidence="7">
    <location>
        <begin position="89"/>
        <end position="327"/>
    </location>
</feature>
<name>A0A5D3CA01_CUCMM</name>
<dbReference type="GO" id="GO:0046872">
    <property type="term" value="F:metal ion binding"/>
    <property type="evidence" value="ECO:0007669"/>
    <property type="project" value="UniProtKB-KW"/>
</dbReference>
<keyword evidence="2" id="KW-0021">Allosteric enzyme</keyword>
<proteinExistence type="predicted"/>
<dbReference type="InterPro" id="IPR050929">
    <property type="entry name" value="PFKA"/>
</dbReference>
<evidence type="ECO:0000256" key="5">
    <source>
        <dbReference type="ARBA" id="ARBA00022777"/>
    </source>
</evidence>
<dbReference type="Gene3D" id="3.40.50.460">
    <property type="entry name" value="Phosphofructokinase domain"/>
    <property type="match status" value="1"/>
</dbReference>
<dbReference type="InterPro" id="IPR035966">
    <property type="entry name" value="PKF_sf"/>
</dbReference>
<evidence type="ECO:0000256" key="1">
    <source>
        <dbReference type="ARBA" id="ARBA00001946"/>
    </source>
</evidence>
<dbReference type="GO" id="GO:0006002">
    <property type="term" value="P:fructose 6-phosphate metabolic process"/>
    <property type="evidence" value="ECO:0007669"/>
    <property type="project" value="InterPro"/>
</dbReference>
<keyword evidence="4" id="KW-0479">Metal-binding</keyword>
<dbReference type="Gene3D" id="3.40.50.450">
    <property type="match status" value="1"/>
</dbReference>
<dbReference type="Proteomes" id="UP000321947">
    <property type="component" value="Unassembled WGS sequence"/>
</dbReference>
<dbReference type="PRINTS" id="PR00476">
    <property type="entry name" value="PHFRCTKINASE"/>
</dbReference>
<comment type="cofactor">
    <cofactor evidence="1">
        <name>Mg(2+)</name>
        <dbReference type="ChEBI" id="CHEBI:18420"/>
    </cofactor>
</comment>
<accession>A0A5D3CA01</accession>
<reference evidence="8 9" key="1">
    <citation type="submission" date="2019-08" db="EMBL/GenBank/DDBJ databases">
        <title>Draft genome sequences of two oriental melons (Cucumis melo L. var makuwa).</title>
        <authorList>
            <person name="Kwon S.-Y."/>
        </authorList>
    </citation>
    <scope>NUCLEOTIDE SEQUENCE [LARGE SCALE GENOMIC DNA]</scope>
    <source>
        <strain evidence="9">cv. Chang Bougi</strain>
        <tissue evidence="8">Leaf</tissue>
    </source>
</reference>
<protein>
    <submittedName>
        <fullName evidence="8">ATP-dependent 6-phosphofructokinase 7-like</fullName>
    </submittedName>
</protein>
<gene>
    <name evidence="8" type="ORF">E5676_scaffold796G00240</name>
</gene>
<dbReference type="SUPFAM" id="SSF53784">
    <property type="entry name" value="Phosphofructokinase"/>
    <property type="match status" value="1"/>
</dbReference>
<keyword evidence="5 8" id="KW-0418">Kinase</keyword>
<dbReference type="PANTHER" id="PTHR45770">
    <property type="entry name" value="ATP-DEPENDENT 6-PHOSPHOFRUCTOKINASE 1"/>
    <property type="match status" value="1"/>
</dbReference>
<organism evidence="8 9">
    <name type="scientific">Cucumis melo var. makuwa</name>
    <name type="common">Oriental melon</name>
    <dbReference type="NCBI Taxonomy" id="1194695"/>
    <lineage>
        <taxon>Eukaryota</taxon>
        <taxon>Viridiplantae</taxon>
        <taxon>Streptophyta</taxon>
        <taxon>Embryophyta</taxon>
        <taxon>Tracheophyta</taxon>
        <taxon>Spermatophyta</taxon>
        <taxon>Magnoliopsida</taxon>
        <taxon>eudicotyledons</taxon>
        <taxon>Gunneridae</taxon>
        <taxon>Pentapetalae</taxon>
        <taxon>rosids</taxon>
        <taxon>fabids</taxon>
        <taxon>Cucurbitales</taxon>
        <taxon>Cucurbitaceae</taxon>
        <taxon>Benincaseae</taxon>
        <taxon>Cucumis</taxon>
    </lineage>
</organism>
<dbReference type="AlphaFoldDB" id="A0A5D3CA01"/>
<evidence type="ECO:0000313" key="9">
    <source>
        <dbReference type="Proteomes" id="UP000321947"/>
    </source>
</evidence>
<evidence type="ECO:0000256" key="3">
    <source>
        <dbReference type="ARBA" id="ARBA00022679"/>
    </source>
</evidence>
<dbReference type="Pfam" id="PF00365">
    <property type="entry name" value="PFK"/>
    <property type="match status" value="1"/>
</dbReference>
<comment type="caution">
    <text evidence="8">The sequence shown here is derived from an EMBL/GenBank/DDBJ whole genome shotgun (WGS) entry which is preliminary data.</text>
</comment>
<evidence type="ECO:0000256" key="6">
    <source>
        <dbReference type="ARBA" id="ARBA00022842"/>
    </source>
</evidence>
<evidence type="ECO:0000259" key="7">
    <source>
        <dbReference type="Pfam" id="PF00365"/>
    </source>
</evidence>
<sequence>MSSILPYILKIPTFIGHVWLRWFSSNIDSSCRTSLCRTSLRRTSFSDCGRTLSSVFDREFAVPRAYCSIASRSAISDLVYFQADEVHACIVTCGDLCPRLNIVIRELVCGLCNMYGVKKVLGIKDGYRGFYSKNTIHLTLKFVNDIHKRGGTIIGTSQGGLYNWWRWNLEGSNLYEIVDLKLLILFLLCGSHLEVRRRGLKVSIVGIPKTIDNDILVIDKSFGFDTTVEEAQRAINAAHVEVESMENGIGLVKLMGHYCDNFIVGFVATSTRFIAMYATLASRDVDCCLIPESHFYLEGPGGLYEYIARCLKHNDHMVIIIAKGVGQELLSGSFGSDKQNASGNKLLQDIGLWLSQRIKFVSINL</sequence>
<evidence type="ECO:0000256" key="2">
    <source>
        <dbReference type="ARBA" id="ARBA00022533"/>
    </source>
</evidence>